<sequence>MWQLYQFPLCPFSRKVRLLLGEKGVGYDLVRENPWDRRDEFLDMNPAGQVPVMADPKRNILLMDSMAICEYLEETVDKAAMINGTAVNRAEIRRLVAWFDTQFFQDVTAPLLGERMMKRIVTRDSPDAKVLREAMKAAERHLDYTDYLLDHHNWMAGATMSLADLAAAAQISVADYLGGIDWKGHEQTARWYRGFKSRPSFRPLLSERMTGITPPKEYDDVDFDF</sequence>
<feature type="domain" description="GST N-terminal" evidence="1">
    <location>
        <begin position="1"/>
        <end position="80"/>
    </location>
</feature>
<feature type="domain" description="GST C-terminal" evidence="2">
    <location>
        <begin position="85"/>
        <end position="223"/>
    </location>
</feature>
<dbReference type="GO" id="GO:0016740">
    <property type="term" value="F:transferase activity"/>
    <property type="evidence" value="ECO:0007669"/>
    <property type="project" value="UniProtKB-KW"/>
</dbReference>
<dbReference type="InterPro" id="IPR004045">
    <property type="entry name" value="Glutathione_S-Trfase_N"/>
</dbReference>
<name>A0A160TNS0_9ZZZZ</name>
<dbReference type="Gene3D" id="1.20.1050.10">
    <property type="match status" value="1"/>
</dbReference>
<reference evidence="3" key="1">
    <citation type="submission" date="2015-10" db="EMBL/GenBank/DDBJ databases">
        <authorList>
            <person name="Gilbert D.G."/>
        </authorList>
    </citation>
    <scope>NUCLEOTIDE SEQUENCE</scope>
</reference>
<dbReference type="SFLD" id="SFLDG00358">
    <property type="entry name" value="Main_(cytGST)"/>
    <property type="match status" value="1"/>
</dbReference>
<dbReference type="Gene3D" id="3.40.30.10">
    <property type="entry name" value="Glutaredoxin"/>
    <property type="match status" value="1"/>
</dbReference>
<evidence type="ECO:0000259" key="2">
    <source>
        <dbReference type="PROSITE" id="PS50405"/>
    </source>
</evidence>
<accession>A0A160TNS0</accession>
<dbReference type="Pfam" id="PF00043">
    <property type="entry name" value="GST_C"/>
    <property type="match status" value="1"/>
</dbReference>
<dbReference type="SUPFAM" id="SSF52833">
    <property type="entry name" value="Thioredoxin-like"/>
    <property type="match status" value="1"/>
</dbReference>
<dbReference type="CDD" id="cd00570">
    <property type="entry name" value="GST_N_family"/>
    <property type="match status" value="1"/>
</dbReference>
<dbReference type="CDD" id="cd00299">
    <property type="entry name" value="GST_C_family"/>
    <property type="match status" value="1"/>
</dbReference>
<dbReference type="PANTHER" id="PTHR44051:SF8">
    <property type="entry name" value="GLUTATHIONE S-TRANSFERASE GSTA"/>
    <property type="match status" value="1"/>
</dbReference>
<gene>
    <name evidence="3" type="ORF">MGWOODY_Smn3654</name>
</gene>
<dbReference type="AlphaFoldDB" id="A0A160TNS0"/>
<evidence type="ECO:0000259" key="1">
    <source>
        <dbReference type="PROSITE" id="PS50404"/>
    </source>
</evidence>
<dbReference type="SFLD" id="SFLDS00019">
    <property type="entry name" value="Glutathione_Transferase_(cytos"/>
    <property type="match status" value="1"/>
</dbReference>
<dbReference type="InterPro" id="IPR040079">
    <property type="entry name" value="Glutathione_S-Trfase"/>
</dbReference>
<dbReference type="Pfam" id="PF13409">
    <property type="entry name" value="GST_N_2"/>
    <property type="match status" value="1"/>
</dbReference>
<dbReference type="InterPro" id="IPR004046">
    <property type="entry name" value="GST_C"/>
</dbReference>
<organism evidence="3">
    <name type="scientific">hydrothermal vent metagenome</name>
    <dbReference type="NCBI Taxonomy" id="652676"/>
    <lineage>
        <taxon>unclassified sequences</taxon>
        <taxon>metagenomes</taxon>
        <taxon>ecological metagenomes</taxon>
    </lineage>
</organism>
<dbReference type="PROSITE" id="PS50404">
    <property type="entry name" value="GST_NTER"/>
    <property type="match status" value="1"/>
</dbReference>
<dbReference type="InterPro" id="IPR036282">
    <property type="entry name" value="Glutathione-S-Trfase_C_sf"/>
</dbReference>
<dbReference type="InterPro" id="IPR036249">
    <property type="entry name" value="Thioredoxin-like_sf"/>
</dbReference>
<dbReference type="PROSITE" id="PS50405">
    <property type="entry name" value="GST_CTER"/>
    <property type="match status" value="1"/>
</dbReference>
<dbReference type="InterPro" id="IPR010987">
    <property type="entry name" value="Glutathione-S-Trfase_C-like"/>
</dbReference>
<evidence type="ECO:0000313" key="3">
    <source>
        <dbReference type="EMBL" id="CUS45219.1"/>
    </source>
</evidence>
<protein>
    <submittedName>
        <fullName evidence="3">Glutathione S-transferase family protein</fullName>
    </submittedName>
</protein>
<dbReference type="PANTHER" id="PTHR44051">
    <property type="entry name" value="GLUTATHIONE S-TRANSFERASE-RELATED"/>
    <property type="match status" value="1"/>
</dbReference>
<dbReference type="SUPFAM" id="SSF47616">
    <property type="entry name" value="GST C-terminal domain-like"/>
    <property type="match status" value="1"/>
</dbReference>
<dbReference type="EMBL" id="CZQE01000225">
    <property type="protein sequence ID" value="CUS45219.1"/>
    <property type="molecule type" value="Genomic_DNA"/>
</dbReference>
<keyword evidence="3" id="KW-0808">Transferase</keyword>
<proteinExistence type="predicted"/>